<dbReference type="HOGENOM" id="CLU_413945_0_0_1"/>
<reference evidence="4 5" key="1">
    <citation type="submission" date="2014-06" db="EMBL/GenBank/DDBJ databases">
        <title>Evolutionary Origins and Diversification of the Mycorrhizal Mutualists.</title>
        <authorList>
            <consortium name="DOE Joint Genome Institute"/>
            <consortium name="Mycorrhizal Genomics Consortium"/>
            <person name="Kohler A."/>
            <person name="Kuo A."/>
            <person name="Nagy L.G."/>
            <person name="Floudas D."/>
            <person name="Copeland A."/>
            <person name="Barry K.W."/>
            <person name="Cichocki N."/>
            <person name="Veneault-Fourrey C."/>
            <person name="LaButti K."/>
            <person name="Lindquist E.A."/>
            <person name="Lipzen A."/>
            <person name="Lundell T."/>
            <person name="Morin E."/>
            <person name="Murat C."/>
            <person name="Riley R."/>
            <person name="Ohm R."/>
            <person name="Sun H."/>
            <person name="Tunlid A."/>
            <person name="Henrissat B."/>
            <person name="Grigoriev I.V."/>
            <person name="Hibbett D.S."/>
            <person name="Martin F."/>
        </authorList>
    </citation>
    <scope>NUCLEOTIDE SEQUENCE [LARGE SCALE GENOMIC DNA]</scope>
    <source>
        <strain evidence="4 5">FD-325 SS-3</strain>
    </source>
</reference>
<accession>A0A0C9SK53</accession>
<sequence>MAKVGVAGALSRMGSTKPKAAAKPQHVVDEVTTDIVQGRRVSTSTEAQKQILQERAEKAARKIAAAEKRAKKKVLAQDKAAFDSKKSPKHGPYRVRIPLWANSHSFRNILALLQMTPREYPVRRARGTVTHEEKKESDSPQALNKEDEDTDSDDLKDDEAGSNDSESEDTDPEGDASASTSPEGDSDEMDEDEQDLHFARPTGHESKISFKVISEAPKGAVLRKEVALQAVIEPPQTSARRLQPESIEVQEDFFLSKGEDNRPPKINQSRSSAIPQADISEHQQKKHRMKGLDISPPDNDTAPAPRPKSKCGGRKKGKHRTVRPTARALGNSDTKAVLKVAAKAYRCWLSTSELYPEDDARDLAASHAWAEACHTKMFEEQEFTTKTYIVRRGSQVRCELITKARPIVKGYFGFHSGKDEADVDHNRDLVDALKSNAGYLYTIPSNKLAFARVGSFRKSSTLCVTVALVFTVIEHCIDEFSTGTQHETGFSEILCKAHQEAHVHILRKYEAFDPVNFSSILSDIYSIGLCFDVISSSRTARDSGRFRALCHCEDSEEISKWFDEGRVCGRVGQLVSWAPSYHAILRTSRAMSSMGRALSIFGFATSEYVPLNASARVLAHERSSFRRREAFLTAAGVGRTAVELEGRTDEGGKKQNPRIGVHP</sequence>
<feature type="region of interest" description="Disordered" evidence="2">
    <location>
        <begin position="123"/>
        <end position="211"/>
    </location>
</feature>
<organism evidence="4 5">
    <name type="scientific">Plicaturopsis crispa FD-325 SS-3</name>
    <dbReference type="NCBI Taxonomy" id="944288"/>
    <lineage>
        <taxon>Eukaryota</taxon>
        <taxon>Fungi</taxon>
        <taxon>Dikarya</taxon>
        <taxon>Basidiomycota</taxon>
        <taxon>Agaricomycotina</taxon>
        <taxon>Agaricomycetes</taxon>
        <taxon>Agaricomycetidae</taxon>
        <taxon>Amylocorticiales</taxon>
        <taxon>Amylocorticiaceae</taxon>
        <taxon>Plicatura</taxon>
        <taxon>Plicaturopsis crispa</taxon>
    </lineage>
</organism>
<evidence type="ECO:0000256" key="1">
    <source>
        <dbReference type="SAM" id="Coils"/>
    </source>
</evidence>
<keyword evidence="1" id="KW-0175">Coiled coil</keyword>
<feature type="coiled-coil region" evidence="1">
    <location>
        <begin position="42"/>
        <end position="69"/>
    </location>
</feature>
<feature type="compositionally biased region" description="Acidic residues" evidence="2">
    <location>
        <begin position="184"/>
        <end position="194"/>
    </location>
</feature>
<feature type="region of interest" description="Disordered" evidence="2">
    <location>
        <begin position="1"/>
        <end position="26"/>
    </location>
</feature>
<protein>
    <submittedName>
        <fullName evidence="4">Unplaced genomic scaffold PLICRscaffold_29, whole genome shotgun sequence</fullName>
    </submittedName>
</protein>
<dbReference type="Pfam" id="PF20149">
    <property type="entry name" value="DUF6532"/>
    <property type="match status" value="2"/>
</dbReference>
<dbReference type="Proteomes" id="UP000053263">
    <property type="component" value="Unassembled WGS sequence"/>
</dbReference>
<feature type="compositionally biased region" description="Basic and acidic residues" evidence="2">
    <location>
        <begin position="195"/>
        <end position="208"/>
    </location>
</feature>
<dbReference type="OrthoDB" id="3268768at2759"/>
<feature type="compositionally biased region" description="Acidic residues" evidence="2">
    <location>
        <begin position="146"/>
        <end position="174"/>
    </location>
</feature>
<feature type="domain" description="DUF6532" evidence="3">
    <location>
        <begin position="341"/>
        <end position="446"/>
    </location>
</feature>
<dbReference type="EMBL" id="KN832582">
    <property type="protein sequence ID" value="KII83136.1"/>
    <property type="molecule type" value="Genomic_DNA"/>
</dbReference>
<proteinExistence type="predicted"/>
<dbReference type="InterPro" id="IPR045341">
    <property type="entry name" value="DUF6532"/>
</dbReference>
<evidence type="ECO:0000259" key="3">
    <source>
        <dbReference type="Pfam" id="PF20149"/>
    </source>
</evidence>
<keyword evidence="5" id="KW-1185">Reference proteome</keyword>
<evidence type="ECO:0000313" key="4">
    <source>
        <dbReference type="EMBL" id="KII83136.1"/>
    </source>
</evidence>
<evidence type="ECO:0000313" key="5">
    <source>
        <dbReference type="Proteomes" id="UP000053263"/>
    </source>
</evidence>
<feature type="region of interest" description="Disordered" evidence="2">
    <location>
        <begin position="250"/>
        <end position="330"/>
    </location>
</feature>
<feature type="domain" description="DUF6532" evidence="3">
    <location>
        <begin position="464"/>
        <end position="508"/>
    </location>
</feature>
<dbReference type="AlphaFoldDB" id="A0A0C9SK53"/>
<feature type="compositionally biased region" description="Basic and acidic residues" evidence="2">
    <location>
        <begin position="129"/>
        <end position="138"/>
    </location>
</feature>
<name>A0A0C9SK53_PLICR</name>
<feature type="compositionally biased region" description="Basic residues" evidence="2">
    <location>
        <begin position="307"/>
        <end position="322"/>
    </location>
</feature>
<gene>
    <name evidence="4" type="ORF">PLICRDRAFT_33071</name>
</gene>
<feature type="compositionally biased region" description="Basic and acidic residues" evidence="2">
    <location>
        <begin position="643"/>
        <end position="653"/>
    </location>
</feature>
<feature type="region of interest" description="Disordered" evidence="2">
    <location>
        <begin position="643"/>
        <end position="663"/>
    </location>
</feature>
<evidence type="ECO:0000256" key="2">
    <source>
        <dbReference type="SAM" id="MobiDB-lite"/>
    </source>
</evidence>